<sequence length="194" mass="21928">MINVTPMKPSNLSMAGFRMSFKQPKLLSYLLLFLIGYCLPVQSQAAYQAHQIEAVYIFRIANFIQWTNKPLESPLTFCGESFDPVVQTLIKISTDKRIQGRNVNIKTSGEDTANQCDIYIANKNTKPSELQAMAENILTISGKKNFTHERGMIELRQVDGKVKPIINLDNLENTSFKISSQLLRISIIEEGNNK</sequence>
<dbReference type="OrthoDB" id="5829553at2"/>
<organism evidence="1 2">
    <name type="scientific">Aliivibrio finisterrensis</name>
    <dbReference type="NCBI Taxonomy" id="511998"/>
    <lineage>
        <taxon>Bacteria</taxon>
        <taxon>Pseudomonadati</taxon>
        <taxon>Pseudomonadota</taxon>
        <taxon>Gammaproteobacteria</taxon>
        <taxon>Vibrionales</taxon>
        <taxon>Vibrionaceae</taxon>
        <taxon>Aliivibrio</taxon>
    </lineage>
</organism>
<comment type="caution">
    <text evidence="1">The sequence shown here is derived from an EMBL/GenBank/DDBJ whole genome shotgun (WGS) entry which is preliminary data.</text>
</comment>
<reference evidence="1 2" key="1">
    <citation type="submission" date="2019-02" db="EMBL/GenBank/DDBJ databases">
        <title>Genome sequences of Aliivibrio finisterrensis strains from farmed Atlantic salmon.</title>
        <authorList>
            <person name="Bowman J.P."/>
        </authorList>
    </citation>
    <scope>NUCLEOTIDE SEQUENCE [LARGE SCALE GENOMIC DNA]</scope>
    <source>
        <strain evidence="1 2">A32</strain>
    </source>
</reference>
<name>A0A4Q5KMD4_9GAMM</name>
<proteinExistence type="predicted"/>
<dbReference type="EMBL" id="SEZJ01000009">
    <property type="protein sequence ID" value="RYU45991.1"/>
    <property type="molecule type" value="Genomic_DNA"/>
</dbReference>
<dbReference type="Pfam" id="PF13689">
    <property type="entry name" value="DUF4154"/>
    <property type="match status" value="1"/>
</dbReference>
<evidence type="ECO:0000313" key="2">
    <source>
        <dbReference type="Proteomes" id="UP000293465"/>
    </source>
</evidence>
<evidence type="ECO:0000313" key="1">
    <source>
        <dbReference type="EMBL" id="RYU45991.1"/>
    </source>
</evidence>
<dbReference type="Proteomes" id="UP000293465">
    <property type="component" value="Unassembled WGS sequence"/>
</dbReference>
<protein>
    <submittedName>
        <fullName evidence="1">YfiR family protein</fullName>
    </submittedName>
</protein>
<dbReference type="InterPro" id="IPR025293">
    <property type="entry name" value="YfiR/HmsC-like"/>
</dbReference>
<gene>
    <name evidence="1" type="ORF">ERW49_11885</name>
</gene>
<accession>A0A4Q5KMD4</accession>
<dbReference type="AlphaFoldDB" id="A0A4Q5KMD4"/>